<sequence>MINRFDASKFPTRFGGQIRGFKANGCIDAKNDWRRDDCLRYCIVAGKKALEDADLAADKRSKGLIELDPVEVKMEYINFKKFDFVEGYSNHPYLKSKSSWWQASLPPKNLAKKISEEWRILAREDDVVVWPNSSSGAT</sequence>
<accession>A0A9K3H1Z3</accession>
<evidence type="ECO:0000256" key="1">
    <source>
        <dbReference type="ARBA" id="ARBA00013191"/>
    </source>
</evidence>
<dbReference type="InterPro" id="IPR016039">
    <property type="entry name" value="Thiolase-like"/>
</dbReference>
<dbReference type="InterPro" id="IPR000794">
    <property type="entry name" value="Beta-ketoacyl_synthase"/>
</dbReference>
<evidence type="ECO:0000313" key="3">
    <source>
        <dbReference type="EMBL" id="KAF5763466.1"/>
    </source>
</evidence>
<dbReference type="EC" id="2.3.1.41" evidence="1"/>
<evidence type="ECO:0000313" key="4">
    <source>
        <dbReference type="Proteomes" id="UP000215914"/>
    </source>
</evidence>
<dbReference type="SUPFAM" id="SSF53901">
    <property type="entry name" value="Thiolase-like"/>
    <property type="match status" value="1"/>
</dbReference>
<dbReference type="AlphaFoldDB" id="A0A9K3H1Z3"/>
<dbReference type="GO" id="GO:0004315">
    <property type="term" value="F:3-oxoacyl-[acyl-carrier-protein] synthase activity"/>
    <property type="evidence" value="ECO:0007669"/>
    <property type="project" value="UniProtKB-EC"/>
</dbReference>
<keyword evidence="3" id="KW-0012">Acyltransferase</keyword>
<dbReference type="EMBL" id="MNCJ02000330">
    <property type="protein sequence ID" value="KAF5763466.1"/>
    <property type="molecule type" value="Genomic_DNA"/>
</dbReference>
<reference evidence="3" key="2">
    <citation type="submission" date="2020-06" db="EMBL/GenBank/DDBJ databases">
        <title>Helianthus annuus Genome sequencing and assembly Release 2.</title>
        <authorList>
            <person name="Gouzy J."/>
            <person name="Langlade N."/>
            <person name="Munos S."/>
        </authorList>
    </citation>
    <scope>NUCLEOTIDE SEQUENCE</scope>
    <source>
        <tissue evidence="3">Leaves</tissue>
    </source>
</reference>
<dbReference type="PANTHER" id="PTHR11712">
    <property type="entry name" value="POLYKETIDE SYNTHASE-RELATED"/>
    <property type="match status" value="1"/>
</dbReference>
<name>A0A9K3H1Z3_HELAN</name>
<dbReference type="Gramene" id="mRNA:HanXRQr2_Chr15g0680511">
    <property type="protein sequence ID" value="mRNA:HanXRQr2_Chr15g0680511"/>
    <property type="gene ID" value="HanXRQr2_Chr15g0680511"/>
</dbReference>
<keyword evidence="2 3" id="KW-0808">Transferase</keyword>
<organism evidence="3 4">
    <name type="scientific">Helianthus annuus</name>
    <name type="common">Common sunflower</name>
    <dbReference type="NCBI Taxonomy" id="4232"/>
    <lineage>
        <taxon>Eukaryota</taxon>
        <taxon>Viridiplantae</taxon>
        <taxon>Streptophyta</taxon>
        <taxon>Embryophyta</taxon>
        <taxon>Tracheophyta</taxon>
        <taxon>Spermatophyta</taxon>
        <taxon>Magnoliopsida</taxon>
        <taxon>eudicotyledons</taxon>
        <taxon>Gunneridae</taxon>
        <taxon>Pentapetalae</taxon>
        <taxon>asterids</taxon>
        <taxon>campanulids</taxon>
        <taxon>Asterales</taxon>
        <taxon>Asteraceae</taxon>
        <taxon>Asteroideae</taxon>
        <taxon>Heliantheae alliance</taxon>
        <taxon>Heliantheae</taxon>
        <taxon>Helianthus</taxon>
    </lineage>
</organism>
<gene>
    <name evidence="3" type="ORF">HanXRQr2_Chr15g0680511</name>
</gene>
<dbReference type="Gene3D" id="3.40.47.10">
    <property type="match status" value="1"/>
</dbReference>
<proteinExistence type="predicted"/>
<dbReference type="Proteomes" id="UP000215914">
    <property type="component" value="Unassembled WGS sequence"/>
</dbReference>
<comment type="caution">
    <text evidence="3">The sequence shown here is derived from an EMBL/GenBank/DDBJ whole genome shotgun (WGS) entry which is preliminary data.</text>
</comment>
<dbReference type="PANTHER" id="PTHR11712:SF336">
    <property type="entry name" value="3-OXOACYL-[ACYL-CARRIER-PROTEIN] SYNTHASE, MITOCHONDRIAL"/>
    <property type="match status" value="1"/>
</dbReference>
<evidence type="ECO:0000256" key="2">
    <source>
        <dbReference type="ARBA" id="ARBA00022679"/>
    </source>
</evidence>
<keyword evidence="4" id="KW-1185">Reference proteome</keyword>
<protein>
    <recommendedName>
        <fullName evidence="1">beta-ketoacyl-[acyl-carrier-protein] synthase I</fullName>
        <ecNumber evidence="1">2.3.1.41</ecNumber>
    </recommendedName>
</protein>
<reference evidence="3" key="1">
    <citation type="journal article" date="2017" name="Nature">
        <title>The sunflower genome provides insights into oil metabolism, flowering and Asterid evolution.</title>
        <authorList>
            <person name="Badouin H."/>
            <person name="Gouzy J."/>
            <person name="Grassa C.J."/>
            <person name="Murat F."/>
            <person name="Staton S.E."/>
            <person name="Cottret L."/>
            <person name="Lelandais-Briere C."/>
            <person name="Owens G.L."/>
            <person name="Carrere S."/>
            <person name="Mayjonade B."/>
            <person name="Legrand L."/>
            <person name="Gill N."/>
            <person name="Kane N.C."/>
            <person name="Bowers J.E."/>
            <person name="Hubner S."/>
            <person name="Bellec A."/>
            <person name="Berard A."/>
            <person name="Berges H."/>
            <person name="Blanchet N."/>
            <person name="Boniface M.C."/>
            <person name="Brunel D."/>
            <person name="Catrice O."/>
            <person name="Chaidir N."/>
            <person name="Claudel C."/>
            <person name="Donnadieu C."/>
            <person name="Faraut T."/>
            <person name="Fievet G."/>
            <person name="Helmstetter N."/>
            <person name="King M."/>
            <person name="Knapp S.J."/>
            <person name="Lai Z."/>
            <person name="Le Paslier M.C."/>
            <person name="Lippi Y."/>
            <person name="Lorenzon L."/>
            <person name="Mandel J.R."/>
            <person name="Marage G."/>
            <person name="Marchand G."/>
            <person name="Marquand E."/>
            <person name="Bret-Mestries E."/>
            <person name="Morien E."/>
            <person name="Nambeesan S."/>
            <person name="Nguyen T."/>
            <person name="Pegot-Espagnet P."/>
            <person name="Pouilly N."/>
            <person name="Raftis F."/>
            <person name="Sallet E."/>
            <person name="Schiex T."/>
            <person name="Thomas J."/>
            <person name="Vandecasteele C."/>
            <person name="Vares D."/>
            <person name="Vear F."/>
            <person name="Vautrin S."/>
            <person name="Crespi M."/>
            <person name="Mangin B."/>
            <person name="Burke J.M."/>
            <person name="Salse J."/>
            <person name="Munos S."/>
            <person name="Vincourt P."/>
            <person name="Rieseberg L.H."/>
            <person name="Langlade N.B."/>
        </authorList>
    </citation>
    <scope>NUCLEOTIDE SEQUENCE</scope>
    <source>
        <tissue evidence="3">Leaves</tissue>
    </source>
</reference>